<feature type="compositionally biased region" description="Low complexity" evidence="1">
    <location>
        <begin position="439"/>
        <end position="448"/>
    </location>
</feature>
<feature type="domain" description="SEC7" evidence="3">
    <location>
        <begin position="502"/>
        <end position="662"/>
    </location>
</feature>
<evidence type="ECO:0000259" key="3">
    <source>
        <dbReference type="PROSITE" id="PS50190"/>
    </source>
</evidence>
<reference evidence="4 5" key="1">
    <citation type="submission" date="2016-07" db="EMBL/GenBank/DDBJ databases">
        <title>Draft genome of the white-rot fungus Obba rivulosa 3A-2.</title>
        <authorList>
            <consortium name="DOE Joint Genome Institute"/>
            <person name="Miettinen O."/>
            <person name="Riley R."/>
            <person name="Acob R."/>
            <person name="Barry K."/>
            <person name="Cullen D."/>
            <person name="De Vries R."/>
            <person name="Hainaut M."/>
            <person name="Hatakka A."/>
            <person name="Henrissat B."/>
            <person name="Hilden K."/>
            <person name="Kuo R."/>
            <person name="Labutti K."/>
            <person name="Lipzen A."/>
            <person name="Makela M.R."/>
            <person name="Sandor L."/>
            <person name="Spatafora J.W."/>
            <person name="Grigoriev I.V."/>
            <person name="Hibbett D.S."/>
        </authorList>
    </citation>
    <scope>NUCLEOTIDE SEQUENCE [LARGE SCALE GENOMIC DNA]</scope>
    <source>
        <strain evidence="4 5">3A-2</strain>
    </source>
</reference>
<feature type="region of interest" description="Disordered" evidence="1">
    <location>
        <begin position="1398"/>
        <end position="1423"/>
    </location>
</feature>
<feature type="compositionally biased region" description="Low complexity" evidence="1">
    <location>
        <begin position="1249"/>
        <end position="1258"/>
    </location>
</feature>
<dbReference type="SUPFAM" id="SSF48425">
    <property type="entry name" value="Sec7 domain"/>
    <property type="match status" value="1"/>
</dbReference>
<feature type="compositionally biased region" description="Low complexity" evidence="1">
    <location>
        <begin position="472"/>
        <end position="498"/>
    </location>
</feature>
<gene>
    <name evidence="4" type="ORF">OBBRIDRAFT_765294</name>
</gene>
<feature type="compositionally biased region" description="Basic and acidic residues" evidence="1">
    <location>
        <begin position="235"/>
        <end position="249"/>
    </location>
</feature>
<dbReference type="Gene3D" id="2.30.29.30">
    <property type="entry name" value="Pleckstrin-homology domain (PH domain)/Phosphotyrosine-binding domain (PTB)"/>
    <property type="match status" value="1"/>
</dbReference>
<name>A0A8E2J7G6_9APHY</name>
<evidence type="ECO:0000313" key="5">
    <source>
        <dbReference type="Proteomes" id="UP000250043"/>
    </source>
</evidence>
<feature type="region of interest" description="Disordered" evidence="1">
    <location>
        <begin position="209"/>
        <end position="520"/>
    </location>
</feature>
<dbReference type="SUPFAM" id="SSF50729">
    <property type="entry name" value="PH domain-like"/>
    <property type="match status" value="1"/>
</dbReference>
<accession>A0A8E2J7G6</accession>
<dbReference type="InterPro" id="IPR011993">
    <property type="entry name" value="PH-like_dom_sf"/>
</dbReference>
<evidence type="ECO:0000259" key="2">
    <source>
        <dbReference type="PROSITE" id="PS50003"/>
    </source>
</evidence>
<sequence length="1433" mass="156286">MVGIFGLGNKASPSRPRTVTTASLPPFQEHGIELPAFGAETTATRVVTTTTHTTTHFFSMPLWRRRASPAHPAAGTPQSSVRPSSDELGLLNGNGLATSLSLRRDKDLPPTPPHGDSGSSSPDITDPTAREHGDRKSRMHRNASATQISPSPSLPAAMQSTSALAESGSQSAFALARAALGIGLPHVMPSSVSASSSTSEVNTVTFGASSSSAHADMRPSSSRMRRAKSFQRDQTMAHDDTIAAADVRERRRTRGLSLGPLQFSSEGKGKQRESDESSPAPPKVVSRKSSFWSRKRNDSQSTNFSNAQTDPGIPRQPSLPKLQSGPIVHHDTSIPLPPIHHSSSSTDLHRRHSERLPSNPPRPSLDTGSGDAQSNISKPTRLARPRRMKRPQTADSAASHRRSSMAYDQPRPPRSSPPPLQPPLPQVEQPAPPVPPPVLAVHAPTVTPRPRSQTNPPLLHRISMNLFGGGSSPSSSLSAPNVSAESVSASPVSSYGSPRPSLSKSPSEIPQPHPDDESPGDYLERLIEAVTKAEVAIALASHADVFHAHALKAYIDRFEFTGDPLDVALRKLLMDVGLPRETQQIDRVIEAFAARYRECNPSLFTSDDHPYILAFSLIMLHTDAFNKSNKRKMTKPDYVKNTRLPGVAPEVLDCFYDNIVFAPFIFIEDPLDVTGQRGLVPETMATRRISTYNSTSPGGHNGSSATLLGKSNKIDPYYLITHDLLDDLRVDVRVFVPPESPYLYRGTGGSWDEDELLRAFVTAREVEIALVESRYLSSPWFGLGVSSAPGPMFSNSIGTSMVLPAPVQTEVSTIKVTKIGLLMRKDDIVEGGRRGMNRKWKEWSILLTGSQLLFFRDPTWATSIQARMKQTGGQPVSPHTVLPQPDELVSVKDAIAVFDKSYTKHSHTLRLTLADGRQFLLQAQGEAEMNEWISRINYASAFKFAGVRMRSLGLSSKDIELTGIAAAASHLRDIYHRATLAASPRIKTWNGPSSEDINLDHDFPPVVETAPSSPVSPRLSKTYSQRRREPSVITSTTSGSGPTTPPSETASRLFKATFDEIKTELATGHWHSLDGTSLRSFHRPRAYSLESTLNSPPMSPTYMSDDSETSRFSSRSQIIRAKVSDLDEKIGLARTKLDSDLRFVQNLAVLTPFQRATRDRVQAAVQGAARRIMQGRLELEKLNCYRDILADDLAAEARDWQRTRKIAMRAATEKLASQHEAVPRMTLSLYLDEANSPEVVSSPRSIPGSSHTSTSSSRAAEESADSSFHSALSVSSTEWPDRHSASAMMADPAHLFDSPISSPLEDVLCSAFSGGAYPFPDVSERPQAATLTTESSMESTSSKTEEHAGHEKFYTAPEMPEEQAEEWNKTRAAKRVSLVRLPSDLRISVLFGKHHRRISEDTASAPSSPRSSMGANPYGRTESTVETVAMLDV</sequence>
<dbReference type="CDD" id="cd00171">
    <property type="entry name" value="Sec7"/>
    <property type="match status" value="1"/>
</dbReference>
<dbReference type="SMART" id="SM00222">
    <property type="entry name" value="Sec7"/>
    <property type="match status" value="1"/>
</dbReference>
<dbReference type="EMBL" id="KV722330">
    <property type="protein sequence ID" value="OCH96500.1"/>
    <property type="molecule type" value="Genomic_DNA"/>
</dbReference>
<dbReference type="PROSITE" id="PS50003">
    <property type="entry name" value="PH_DOMAIN"/>
    <property type="match status" value="1"/>
</dbReference>
<feature type="region of interest" description="Disordered" evidence="1">
    <location>
        <begin position="68"/>
        <end position="162"/>
    </location>
</feature>
<dbReference type="Proteomes" id="UP000250043">
    <property type="component" value="Unassembled WGS sequence"/>
</dbReference>
<dbReference type="GO" id="GO:0005085">
    <property type="term" value="F:guanyl-nucleotide exchange factor activity"/>
    <property type="evidence" value="ECO:0007669"/>
    <property type="project" value="InterPro"/>
</dbReference>
<feature type="compositionally biased region" description="Low complexity" evidence="1">
    <location>
        <begin position="114"/>
        <end position="123"/>
    </location>
</feature>
<feature type="region of interest" description="Disordered" evidence="1">
    <location>
        <begin position="1238"/>
        <end position="1269"/>
    </location>
</feature>
<evidence type="ECO:0000256" key="1">
    <source>
        <dbReference type="SAM" id="MobiDB-lite"/>
    </source>
</evidence>
<feature type="compositionally biased region" description="Polar residues" evidence="1">
    <location>
        <begin position="11"/>
        <end position="22"/>
    </location>
</feature>
<dbReference type="Gene3D" id="1.10.1000.11">
    <property type="entry name" value="Arf Nucleotide-binding Site Opener,domain 2"/>
    <property type="match status" value="1"/>
</dbReference>
<dbReference type="PANTHER" id="PTHR10663:SF405">
    <property type="entry name" value="ARF GUANINE NUCLEOTIDE EXCHANGE FACTOR SYT1"/>
    <property type="match status" value="1"/>
</dbReference>
<feature type="compositionally biased region" description="Low complexity" evidence="1">
    <location>
        <begin position="1031"/>
        <end position="1049"/>
    </location>
</feature>
<keyword evidence="5" id="KW-1185">Reference proteome</keyword>
<feature type="compositionally biased region" description="Polar residues" evidence="1">
    <location>
        <begin position="1238"/>
        <end position="1248"/>
    </location>
</feature>
<dbReference type="InterPro" id="IPR000904">
    <property type="entry name" value="Sec7_dom"/>
</dbReference>
<feature type="compositionally biased region" description="Polar residues" evidence="1">
    <location>
        <begin position="366"/>
        <end position="378"/>
    </location>
</feature>
<proteinExistence type="predicted"/>
<dbReference type="GO" id="GO:0032012">
    <property type="term" value="P:regulation of ARF protein signal transduction"/>
    <property type="evidence" value="ECO:0007669"/>
    <property type="project" value="InterPro"/>
</dbReference>
<feature type="compositionally biased region" description="Pro residues" evidence="1">
    <location>
        <begin position="410"/>
        <end position="438"/>
    </location>
</feature>
<dbReference type="InterPro" id="IPR035999">
    <property type="entry name" value="Sec7_dom_sf"/>
</dbReference>
<dbReference type="Pfam" id="PF15410">
    <property type="entry name" value="PH_9"/>
    <property type="match status" value="1"/>
</dbReference>
<feature type="region of interest" description="Disordered" evidence="1">
    <location>
        <begin position="1000"/>
        <end position="1049"/>
    </location>
</feature>
<dbReference type="OrthoDB" id="430364at2759"/>
<feature type="region of interest" description="Disordered" evidence="1">
    <location>
        <begin position="1090"/>
        <end position="1110"/>
    </location>
</feature>
<feature type="compositionally biased region" description="Polar residues" evidence="1">
    <location>
        <begin position="299"/>
        <end position="309"/>
    </location>
</feature>
<feature type="region of interest" description="Disordered" evidence="1">
    <location>
        <begin position="1"/>
        <end position="22"/>
    </location>
</feature>
<feature type="domain" description="PH" evidence="2">
    <location>
        <begin position="815"/>
        <end position="941"/>
    </location>
</feature>
<evidence type="ECO:0000313" key="4">
    <source>
        <dbReference type="EMBL" id="OCH96500.1"/>
    </source>
</evidence>
<dbReference type="PANTHER" id="PTHR10663">
    <property type="entry name" value="GUANYL-NUCLEOTIDE EXCHANGE FACTOR"/>
    <property type="match status" value="1"/>
</dbReference>
<feature type="compositionally biased region" description="Polar residues" evidence="1">
    <location>
        <begin position="1401"/>
        <end position="1414"/>
    </location>
</feature>
<dbReference type="Pfam" id="PF01369">
    <property type="entry name" value="Sec7"/>
    <property type="match status" value="1"/>
</dbReference>
<dbReference type="InterPro" id="IPR001849">
    <property type="entry name" value="PH_domain"/>
</dbReference>
<dbReference type="InterPro" id="IPR041681">
    <property type="entry name" value="PH_9"/>
</dbReference>
<organism evidence="4 5">
    <name type="scientific">Obba rivulosa</name>
    <dbReference type="NCBI Taxonomy" id="1052685"/>
    <lineage>
        <taxon>Eukaryota</taxon>
        <taxon>Fungi</taxon>
        <taxon>Dikarya</taxon>
        <taxon>Basidiomycota</taxon>
        <taxon>Agaricomycotina</taxon>
        <taxon>Agaricomycetes</taxon>
        <taxon>Polyporales</taxon>
        <taxon>Gelatoporiaceae</taxon>
        <taxon>Obba</taxon>
    </lineage>
</organism>
<protein>
    <submittedName>
        <fullName evidence="4">Uncharacterized protein</fullName>
    </submittedName>
</protein>
<feature type="compositionally biased region" description="Basic residues" evidence="1">
    <location>
        <begin position="381"/>
        <end position="390"/>
    </location>
</feature>
<feature type="compositionally biased region" description="Polar residues" evidence="1">
    <location>
        <begin position="1010"/>
        <end position="1023"/>
    </location>
</feature>
<dbReference type="SMART" id="SM00233">
    <property type="entry name" value="PH"/>
    <property type="match status" value="1"/>
</dbReference>
<dbReference type="InterPro" id="IPR023394">
    <property type="entry name" value="Sec7_C_sf"/>
</dbReference>
<dbReference type="PROSITE" id="PS50190">
    <property type="entry name" value="SEC7"/>
    <property type="match status" value="1"/>
</dbReference>